<dbReference type="Proteomes" id="UP000075683">
    <property type="component" value="Unassembled WGS sequence"/>
</dbReference>
<evidence type="ECO:0000313" key="3">
    <source>
        <dbReference type="Proteomes" id="UP000075683"/>
    </source>
</evidence>
<organism evidence="2 3">
    <name type="scientific">Caldibacillus debilis</name>
    <dbReference type="NCBI Taxonomy" id="301148"/>
    <lineage>
        <taxon>Bacteria</taxon>
        <taxon>Bacillati</taxon>
        <taxon>Bacillota</taxon>
        <taxon>Bacilli</taxon>
        <taxon>Bacillales</taxon>
        <taxon>Bacillaceae</taxon>
        <taxon>Caldibacillus</taxon>
    </lineage>
</organism>
<dbReference type="PATRIC" id="fig|301148.3.peg.814"/>
<evidence type="ECO:0000256" key="1">
    <source>
        <dbReference type="HAMAP-Rule" id="MF_01548"/>
    </source>
</evidence>
<dbReference type="STRING" id="301148.B4135_3047"/>
<comment type="similarity">
    <text evidence="1">Belongs to the UPF0354 family.</text>
</comment>
<dbReference type="NCBIfam" id="NF010189">
    <property type="entry name" value="PRK13668.1"/>
    <property type="match status" value="1"/>
</dbReference>
<dbReference type="PIRSF" id="PIRSF012562">
    <property type="entry name" value="UCP012562"/>
    <property type="match status" value="1"/>
</dbReference>
<proteinExistence type="inferred from homology"/>
<reference evidence="2 3" key="1">
    <citation type="submission" date="2016-01" db="EMBL/GenBank/DDBJ databases">
        <title>Draft Genome Sequences of Seven Thermophilic Sporeformers Isolated from Foods.</title>
        <authorList>
            <person name="Berendsen E.M."/>
            <person name="Wells-Bennik M.H."/>
            <person name="Krawcyk A.O."/>
            <person name="De Jong A."/>
            <person name="Holsappel S."/>
            <person name="Eijlander R.T."/>
            <person name="Kuipers O.P."/>
        </authorList>
    </citation>
    <scope>NUCLEOTIDE SEQUENCE [LARGE SCALE GENOMIC DNA]</scope>
    <source>
        <strain evidence="2 3">B4135</strain>
    </source>
</reference>
<dbReference type="InterPro" id="IPR010838">
    <property type="entry name" value="DUF1444"/>
</dbReference>
<dbReference type="AlphaFoldDB" id="A0A150LJC9"/>
<evidence type="ECO:0000313" key="2">
    <source>
        <dbReference type="EMBL" id="KYD12483.1"/>
    </source>
</evidence>
<dbReference type="Pfam" id="PF07285">
    <property type="entry name" value="DUF1444"/>
    <property type="match status" value="1"/>
</dbReference>
<gene>
    <name evidence="2" type="ORF">B4135_3047</name>
</gene>
<dbReference type="HAMAP" id="MF_01548">
    <property type="entry name" value="UPF0354"/>
    <property type="match status" value="1"/>
</dbReference>
<name>A0A150LJC9_9BACI</name>
<protein>
    <recommendedName>
        <fullName evidence="1">UPF0354 protein B4135_3047</fullName>
    </recommendedName>
</protein>
<dbReference type="EMBL" id="LQYT01000092">
    <property type="protein sequence ID" value="KYD12483.1"/>
    <property type="molecule type" value="Genomic_DNA"/>
</dbReference>
<accession>A0A150LJC9</accession>
<sequence>MRLTGSRFPPPAGFAGPCRTVFSAKAKRKWMMAMKMTVEKLKKLLTERLEKEGRNIAYNREKDQLRVENAESGKGVTLSLGPVLAKWERNREKAIDEIVFYVEEALRAMETEVKITGNERKIFPVIRSTSFPKTAGGKPLVYDEHTAETRIFYSLDMGSSYRLIDEGMLADEGLDAGQIKEMARFNLRSLDHPVKKDSVSGNDFYFVNTNDGYDASRILNESFLKEMEKKIKGEMVLSVPHQDVLIISDIQNSTGYDVLAHMTMHFYTSGRVPITPLSFYLKDGELEPIFIMAKNKPGRKE</sequence>
<comment type="caution">
    <text evidence="2">The sequence shown here is derived from an EMBL/GenBank/DDBJ whole genome shotgun (WGS) entry which is preliminary data.</text>
</comment>